<sequence length="157" mass="16940">MLLTGDAPEAAQVVADTLGITEVHAQLQLIRDLQGEGHTVAMVGDGTYDAPALVLAPDSALGLALASPATTCARSPPSSNSTGTHCASCGKLRPGDRRQPRRSARRRGRIHESRPRGPAPQHEQHRGRRNSARLVNHHLPRTTEELRAAPLEDRRVH</sequence>
<comment type="caution">
    <text evidence="1">The sequence shown here is derived from an EMBL/GenBank/DDBJ whole genome shotgun (WGS) entry which is preliminary data.</text>
</comment>
<evidence type="ECO:0000313" key="1">
    <source>
        <dbReference type="EMBL" id="MEJ8661804.1"/>
    </source>
</evidence>
<dbReference type="Proteomes" id="UP001375539">
    <property type="component" value="Unassembled WGS sequence"/>
</dbReference>
<dbReference type="EMBL" id="JBBKAI010000002">
    <property type="protein sequence ID" value="MEJ8661804.1"/>
    <property type="molecule type" value="Genomic_DNA"/>
</dbReference>
<proteinExistence type="predicted"/>
<name>A0ACC6QTV8_9ACTN</name>
<evidence type="ECO:0000313" key="2">
    <source>
        <dbReference type="Proteomes" id="UP001375539"/>
    </source>
</evidence>
<keyword evidence="2" id="KW-1185">Reference proteome</keyword>
<organism evidence="1 2">
    <name type="scientific">Streptomyces pratisoli</name>
    <dbReference type="NCBI Taxonomy" id="3139917"/>
    <lineage>
        <taxon>Bacteria</taxon>
        <taxon>Bacillati</taxon>
        <taxon>Actinomycetota</taxon>
        <taxon>Actinomycetes</taxon>
        <taxon>Kitasatosporales</taxon>
        <taxon>Streptomycetaceae</taxon>
        <taxon>Streptomyces</taxon>
    </lineage>
</organism>
<accession>A0ACC6QTV8</accession>
<gene>
    <name evidence="1" type="ORF">WKI58_35770</name>
</gene>
<protein>
    <submittedName>
        <fullName evidence="1">HAD family hydrolase</fullName>
    </submittedName>
</protein>
<keyword evidence="1" id="KW-0378">Hydrolase</keyword>
<reference evidence="1" key="1">
    <citation type="submission" date="2024-03" db="EMBL/GenBank/DDBJ databases">
        <title>Novel Streptomyces species of biotechnological and ecological value are a feature of Machair soil.</title>
        <authorList>
            <person name="Prole J.R."/>
            <person name="Goodfellow M."/>
            <person name="Allenby N."/>
            <person name="Ward A.C."/>
        </authorList>
    </citation>
    <scope>NUCLEOTIDE SEQUENCE</scope>
    <source>
        <strain evidence="1">MS1.AVA.4</strain>
    </source>
</reference>